<feature type="transmembrane region" description="Helical" evidence="2">
    <location>
        <begin position="174"/>
        <end position="192"/>
    </location>
</feature>
<accession>A0AAV9W1Z2</accession>
<sequence>MQSMDTDLECPPYLEVGKDSPPPPYDLGETDVEAEICEDIRNYYYGDRSNRGSITLGDESDRSSTKWGKYLLLPLVYIIAITTATLLHRSIILEENMHMPNFLMAVYNTISVVLSLIGVAYNPSRENEATGSRMRRRESDHWKPFAFIFLYMASEEAFWFSIASMPSLMMQRVAYLAYPLLLVFFTYEWVFAGTKRRLEMGVDEGDLEAWKLAAMVGTIGVCWSYRTSFEWWGCMVGVAGLAFKNVVTRDILMTSPHNAPELIMLASSAVSFRALVSCYGSTEYSMVWPDLTNISWENCLKALLVGVCYGIAQLVSGEMVRVWEPVRGSWVVVAASATGVIGCLVFGI</sequence>
<feature type="transmembrane region" description="Helical" evidence="2">
    <location>
        <begin position="102"/>
        <end position="121"/>
    </location>
</feature>
<dbReference type="AlphaFoldDB" id="A0AAV9W1Z2"/>
<feature type="transmembrane region" description="Helical" evidence="2">
    <location>
        <begin position="70"/>
        <end position="90"/>
    </location>
</feature>
<reference evidence="3 4" key="1">
    <citation type="submission" date="2023-08" db="EMBL/GenBank/DDBJ databases">
        <authorList>
            <person name="Palmer J.M."/>
        </authorList>
    </citation>
    <scope>NUCLEOTIDE SEQUENCE [LARGE SCALE GENOMIC DNA]</scope>
    <source>
        <strain evidence="3 4">TWF481</strain>
    </source>
</reference>
<evidence type="ECO:0000313" key="4">
    <source>
        <dbReference type="Proteomes" id="UP001370758"/>
    </source>
</evidence>
<keyword evidence="2" id="KW-1133">Transmembrane helix</keyword>
<evidence type="ECO:0000256" key="1">
    <source>
        <dbReference type="SAM" id="MobiDB-lite"/>
    </source>
</evidence>
<keyword evidence="2" id="KW-0472">Membrane</keyword>
<feature type="transmembrane region" description="Helical" evidence="2">
    <location>
        <begin position="142"/>
        <end position="162"/>
    </location>
</feature>
<dbReference type="EMBL" id="JAVHJL010000007">
    <property type="protein sequence ID" value="KAK6500523.1"/>
    <property type="molecule type" value="Genomic_DNA"/>
</dbReference>
<protein>
    <submittedName>
        <fullName evidence="3">Uncharacterized protein</fullName>
    </submittedName>
</protein>
<gene>
    <name evidence="3" type="ORF">TWF481_010866</name>
</gene>
<name>A0AAV9W1Z2_9PEZI</name>
<keyword evidence="4" id="KW-1185">Reference proteome</keyword>
<feature type="region of interest" description="Disordered" evidence="1">
    <location>
        <begin position="1"/>
        <end position="29"/>
    </location>
</feature>
<comment type="caution">
    <text evidence="3">The sequence shown here is derived from an EMBL/GenBank/DDBJ whole genome shotgun (WGS) entry which is preliminary data.</text>
</comment>
<evidence type="ECO:0000313" key="3">
    <source>
        <dbReference type="EMBL" id="KAK6500523.1"/>
    </source>
</evidence>
<proteinExistence type="predicted"/>
<keyword evidence="2" id="KW-0812">Transmembrane</keyword>
<organism evidence="3 4">
    <name type="scientific">Arthrobotrys musiformis</name>
    <dbReference type="NCBI Taxonomy" id="47236"/>
    <lineage>
        <taxon>Eukaryota</taxon>
        <taxon>Fungi</taxon>
        <taxon>Dikarya</taxon>
        <taxon>Ascomycota</taxon>
        <taxon>Pezizomycotina</taxon>
        <taxon>Orbiliomycetes</taxon>
        <taxon>Orbiliales</taxon>
        <taxon>Orbiliaceae</taxon>
        <taxon>Arthrobotrys</taxon>
    </lineage>
</organism>
<evidence type="ECO:0000256" key="2">
    <source>
        <dbReference type="SAM" id="Phobius"/>
    </source>
</evidence>
<dbReference type="Proteomes" id="UP001370758">
    <property type="component" value="Unassembled WGS sequence"/>
</dbReference>